<reference evidence="1" key="2">
    <citation type="journal article" date="2015" name="Fish Shellfish Immunol.">
        <title>Early steps in the European eel (Anguilla anguilla)-Vibrio vulnificus interaction in the gills: Role of the RtxA13 toxin.</title>
        <authorList>
            <person name="Callol A."/>
            <person name="Pajuelo D."/>
            <person name="Ebbesson L."/>
            <person name="Teles M."/>
            <person name="MacKenzie S."/>
            <person name="Amaro C."/>
        </authorList>
    </citation>
    <scope>NUCLEOTIDE SEQUENCE</scope>
</reference>
<accession>A0A0E9QI90</accession>
<protein>
    <submittedName>
        <fullName evidence="1">Uncharacterized protein</fullName>
    </submittedName>
</protein>
<sequence length="37" mass="4096">MFSEASFTLSNCIKFVCLIICASTVEPLTQKSTRKVV</sequence>
<dbReference type="AlphaFoldDB" id="A0A0E9QI90"/>
<name>A0A0E9QI90_ANGAN</name>
<organism evidence="1">
    <name type="scientific">Anguilla anguilla</name>
    <name type="common">European freshwater eel</name>
    <name type="synonym">Muraena anguilla</name>
    <dbReference type="NCBI Taxonomy" id="7936"/>
    <lineage>
        <taxon>Eukaryota</taxon>
        <taxon>Metazoa</taxon>
        <taxon>Chordata</taxon>
        <taxon>Craniata</taxon>
        <taxon>Vertebrata</taxon>
        <taxon>Euteleostomi</taxon>
        <taxon>Actinopterygii</taxon>
        <taxon>Neopterygii</taxon>
        <taxon>Teleostei</taxon>
        <taxon>Anguilliformes</taxon>
        <taxon>Anguillidae</taxon>
        <taxon>Anguilla</taxon>
    </lineage>
</organism>
<proteinExistence type="predicted"/>
<reference evidence="1" key="1">
    <citation type="submission" date="2014-11" db="EMBL/GenBank/DDBJ databases">
        <authorList>
            <person name="Amaro Gonzalez C."/>
        </authorList>
    </citation>
    <scope>NUCLEOTIDE SEQUENCE</scope>
</reference>
<evidence type="ECO:0000313" key="1">
    <source>
        <dbReference type="EMBL" id="JAH15778.1"/>
    </source>
</evidence>
<dbReference type="EMBL" id="GBXM01092799">
    <property type="protein sequence ID" value="JAH15778.1"/>
    <property type="molecule type" value="Transcribed_RNA"/>
</dbReference>